<dbReference type="SMART" id="SM00409">
    <property type="entry name" value="IG"/>
    <property type="match status" value="3"/>
</dbReference>
<dbReference type="Gene3D" id="2.60.40.10">
    <property type="entry name" value="Immunoglobulins"/>
    <property type="match status" value="3"/>
</dbReference>
<dbReference type="SMART" id="SM00408">
    <property type="entry name" value="IGc2"/>
    <property type="match status" value="3"/>
</dbReference>
<dbReference type="InterPro" id="IPR003598">
    <property type="entry name" value="Ig_sub2"/>
</dbReference>
<evidence type="ECO:0000256" key="2">
    <source>
        <dbReference type="ARBA" id="ARBA00022475"/>
    </source>
</evidence>
<dbReference type="AlphaFoldDB" id="A0A443S7U6"/>
<dbReference type="PANTHER" id="PTHR12231:SF253">
    <property type="entry name" value="DPR-INTERACTING PROTEIN ETA, ISOFORM B-RELATED"/>
    <property type="match status" value="1"/>
</dbReference>
<keyword evidence="6" id="KW-1015">Disulfide bond</keyword>
<feature type="non-terminal residue" evidence="10">
    <location>
        <position position="322"/>
    </location>
</feature>
<dbReference type="InterPro" id="IPR036179">
    <property type="entry name" value="Ig-like_dom_sf"/>
</dbReference>
<dbReference type="Pfam" id="PF13927">
    <property type="entry name" value="Ig_3"/>
    <property type="match status" value="1"/>
</dbReference>
<evidence type="ECO:0000313" key="10">
    <source>
        <dbReference type="EMBL" id="RWS23581.1"/>
    </source>
</evidence>
<dbReference type="Pfam" id="PF07679">
    <property type="entry name" value="I-set"/>
    <property type="match status" value="2"/>
</dbReference>
<proteinExistence type="predicted"/>
<dbReference type="GO" id="GO:0043005">
    <property type="term" value="C:neuron projection"/>
    <property type="evidence" value="ECO:0007669"/>
    <property type="project" value="TreeGrafter"/>
</dbReference>
<dbReference type="InterPro" id="IPR007110">
    <property type="entry name" value="Ig-like_dom"/>
</dbReference>
<dbReference type="EMBL" id="NCKV01006202">
    <property type="protein sequence ID" value="RWS23581.1"/>
    <property type="molecule type" value="Genomic_DNA"/>
</dbReference>
<evidence type="ECO:0000256" key="3">
    <source>
        <dbReference type="ARBA" id="ARBA00022729"/>
    </source>
</evidence>
<keyword evidence="8" id="KW-0393">Immunoglobulin domain</keyword>
<dbReference type="InterPro" id="IPR051170">
    <property type="entry name" value="Neural/epithelial_adhesion"/>
</dbReference>
<keyword evidence="2" id="KW-1003">Cell membrane</keyword>
<evidence type="ECO:0000256" key="1">
    <source>
        <dbReference type="ARBA" id="ARBA00004236"/>
    </source>
</evidence>
<accession>A0A443S7U6</accession>
<keyword evidence="11" id="KW-1185">Reference proteome</keyword>
<sequence length="322" mass="36409">MYPRSTHISTSDEPEFIGNIANLRLTVGKEAVMKCSVKNLGLHKVSWIHVDTQTVLTINEHVIERHSAIEIKHDKNEHWYLIVKNVSLDDKGYYTCQISTKPPKFQIGYLEVVVFIELKSLSKITVPPQFDDSSLKSGTNVTVREHRNVTLSCKANGNPKPEIKWTREDSRPILFPSNNEVSEIMSEELNFYGVSRWATGAYLCSASNGVLPSITRRIMLVVHFPPMIRIPAKVVSTHYGQNVSLVCTTESNPMAEHHWIDPFGNTIDDSAPHKYIVKTEKTYYFKIAFKLIIFQIDYSDSGNYACLVSNTFGEAKGAITLQ</sequence>
<keyword evidence="7" id="KW-0325">Glycoprotein</keyword>
<dbReference type="InterPro" id="IPR003599">
    <property type="entry name" value="Ig_sub"/>
</dbReference>
<dbReference type="PANTHER" id="PTHR12231">
    <property type="entry name" value="CTX-RELATED TYPE I TRANSMEMBRANE PROTEIN"/>
    <property type="match status" value="1"/>
</dbReference>
<dbReference type="InterPro" id="IPR013783">
    <property type="entry name" value="Ig-like_fold"/>
</dbReference>
<evidence type="ECO:0000256" key="8">
    <source>
        <dbReference type="ARBA" id="ARBA00023319"/>
    </source>
</evidence>
<feature type="domain" description="Ig-like" evidence="9">
    <location>
        <begin position="128"/>
        <end position="215"/>
    </location>
</feature>
<evidence type="ECO:0000256" key="6">
    <source>
        <dbReference type="ARBA" id="ARBA00023157"/>
    </source>
</evidence>
<evidence type="ECO:0000256" key="5">
    <source>
        <dbReference type="ARBA" id="ARBA00023136"/>
    </source>
</evidence>
<dbReference type="SUPFAM" id="SSF48726">
    <property type="entry name" value="Immunoglobulin"/>
    <property type="match status" value="3"/>
</dbReference>
<dbReference type="FunFam" id="2.60.40.10:FF:000328">
    <property type="entry name" value="CLUMA_CG000981, isoform A"/>
    <property type="match status" value="1"/>
</dbReference>
<dbReference type="VEuPathDB" id="VectorBase:LDEU008459"/>
<keyword evidence="3" id="KW-0732">Signal</keyword>
<evidence type="ECO:0000256" key="4">
    <source>
        <dbReference type="ARBA" id="ARBA00022737"/>
    </source>
</evidence>
<comment type="caution">
    <text evidence="10">The sequence shown here is derived from an EMBL/GenBank/DDBJ whole genome shotgun (WGS) entry which is preliminary data.</text>
</comment>
<evidence type="ECO:0000256" key="7">
    <source>
        <dbReference type="ARBA" id="ARBA00023180"/>
    </source>
</evidence>
<protein>
    <submittedName>
        <fullName evidence="10">Lachesin-like isoform X6</fullName>
    </submittedName>
</protein>
<evidence type="ECO:0000313" key="11">
    <source>
        <dbReference type="Proteomes" id="UP000288716"/>
    </source>
</evidence>
<gene>
    <name evidence="10" type="ORF">B4U80_03190</name>
</gene>
<evidence type="ECO:0000259" key="9">
    <source>
        <dbReference type="PROSITE" id="PS50835"/>
    </source>
</evidence>
<dbReference type="PROSITE" id="PS50835">
    <property type="entry name" value="IG_LIKE"/>
    <property type="match status" value="3"/>
</dbReference>
<dbReference type="STRING" id="299467.A0A443S7U6"/>
<feature type="domain" description="Ig-like" evidence="9">
    <location>
        <begin position="225"/>
        <end position="322"/>
    </location>
</feature>
<dbReference type="Proteomes" id="UP000288716">
    <property type="component" value="Unassembled WGS sequence"/>
</dbReference>
<dbReference type="OrthoDB" id="6507778at2759"/>
<comment type="subcellular location">
    <subcellularLocation>
        <location evidence="1">Cell membrane</location>
    </subcellularLocation>
</comment>
<organism evidence="10 11">
    <name type="scientific">Leptotrombidium deliense</name>
    <dbReference type="NCBI Taxonomy" id="299467"/>
    <lineage>
        <taxon>Eukaryota</taxon>
        <taxon>Metazoa</taxon>
        <taxon>Ecdysozoa</taxon>
        <taxon>Arthropoda</taxon>
        <taxon>Chelicerata</taxon>
        <taxon>Arachnida</taxon>
        <taxon>Acari</taxon>
        <taxon>Acariformes</taxon>
        <taxon>Trombidiformes</taxon>
        <taxon>Prostigmata</taxon>
        <taxon>Anystina</taxon>
        <taxon>Parasitengona</taxon>
        <taxon>Trombiculoidea</taxon>
        <taxon>Trombiculidae</taxon>
        <taxon>Leptotrombidium</taxon>
    </lineage>
</organism>
<keyword evidence="5" id="KW-0472">Membrane</keyword>
<reference evidence="10 11" key="1">
    <citation type="journal article" date="2018" name="Gigascience">
        <title>Genomes of trombidid mites reveal novel predicted allergens and laterally-transferred genes associated with secondary metabolism.</title>
        <authorList>
            <person name="Dong X."/>
            <person name="Chaisiri K."/>
            <person name="Xia D."/>
            <person name="Armstrong S.D."/>
            <person name="Fang Y."/>
            <person name="Donnelly M.J."/>
            <person name="Kadowaki T."/>
            <person name="McGarry J.W."/>
            <person name="Darby A.C."/>
            <person name="Makepeace B.L."/>
        </authorList>
    </citation>
    <scope>NUCLEOTIDE SEQUENCE [LARGE SCALE GENOMIC DNA]</scope>
    <source>
        <strain evidence="10">UoL-UT</strain>
    </source>
</reference>
<dbReference type="GO" id="GO:0005886">
    <property type="term" value="C:plasma membrane"/>
    <property type="evidence" value="ECO:0007669"/>
    <property type="project" value="UniProtKB-SubCell"/>
</dbReference>
<feature type="domain" description="Ig-like" evidence="9">
    <location>
        <begin position="14"/>
        <end position="106"/>
    </location>
</feature>
<keyword evidence="4" id="KW-0677">Repeat</keyword>
<name>A0A443S7U6_9ACAR</name>
<dbReference type="InterPro" id="IPR013098">
    <property type="entry name" value="Ig_I-set"/>
</dbReference>